<dbReference type="EMBL" id="MIGZ01000260">
    <property type="protein sequence ID" value="ODQ84613.1"/>
    <property type="molecule type" value="Genomic_DNA"/>
</dbReference>
<organism evidence="1 2">
    <name type="scientific">Mycolicibacterium holsaticum</name>
    <dbReference type="NCBI Taxonomy" id="152142"/>
    <lineage>
        <taxon>Bacteria</taxon>
        <taxon>Bacillati</taxon>
        <taxon>Actinomycetota</taxon>
        <taxon>Actinomycetes</taxon>
        <taxon>Mycobacteriales</taxon>
        <taxon>Mycobacteriaceae</taxon>
        <taxon>Mycolicibacterium</taxon>
    </lineage>
</organism>
<dbReference type="Proteomes" id="UP000094243">
    <property type="component" value="Unassembled WGS sequence"/>
</dbReference>
<evidence type="ECO:0000313" key="1">
    <source>
        <dbReference type="EMBL" id="ODQ84613.1"/>
    </source>
</evidence>
<evidence type="ECO:0000313" key="2">
    <source>
        <dbReference type="Proteomes" id="UP000094243"/>
    </source>
</evidence>
<dbReference type="OrthoDB" id="4553542at2"/>
<reference evidence="2" key="1">
    <citation type="submission" date="2016-09" db="EMBL/GenBank/DDBJ databases">
        <authorList>
            <person name="Greninger A.L."/>
            <person name="Jerome K.R."/>
            <person name="Mcnair B."/>
            <person name="Wallis C."/>
            <person name="Fang F."/>
        </authorList>
    </citation>
    <scope>NUCLEOTIDE SEQUENCE [LARGE SCALE GENOMIC DNA]</scope>
    <source>
        <strain evidence="2">M7</strain>
    </source>
</reference>
<protein>
    <submittedName>
        <fullName evidence="1">Uncharacterized protein</fullName>
    </submittedName>
</protein>
<proteinExistence type="predicted"/>
<keyword evidence="2" id="KW-1185">Reference proteome</keyword>
<dbReference type="RefSeq" id="WP_069408011.1">
    <property type="nucleotide sequence ID" value="NZ_MIGZ01000260.1"/>
</dbReference>
<name>A0A1E3R3Z5_9MYCO</name>
<comment type="caution">
    <text evidence="1">The sequence shown here is derived from an EMBL/GenBank/DDBJ whole genome shotgun (WGS) entry which is preliminary data.</text>
</comment>
<gene>
    <name evidence="1" type="ORF">BHQ17_26795</name>
</gene>
<dbReference type="AlphaFoldDB" id="A0A1E3R3Z5"/>
<accession>A0A1E3R3Z5</accession>
<sequence>MAGDLRGIDPLGDHDYLIRAAVDDDEVVTIRVHAAPEVLFGIAGDNADELSIVAATVDYLGKRQRFDELPGQLGLDDVAAAYDEYVRDMRRQFATHSA</sequence>